<reference evidence="1" key="1">
    <citation type="submission" date="2014-09" db="EMBL/GenBank/DDBJ databases">
        <title>Genome sequence of the luminous mushroom Mycena chlorophos for searching fungal bioluminescence genes.</title>
        <authorList>
            <person name="Tanaka Y."/>
            <person name="Kasuga D."/>
            <person name="Oba Y."/>
            <person name="Hase S."/>
            <person name="Sato K."/>
            <person name="Oba Y."/>
            <person name="Sakakibara Y."/>
        </authorList>
    </citation>
    <scope>NUCLEOTIDE SEQUENCE</scope>
</reference>
<name>A0ABQ0KZA2_MYCCL</name>
<evidence type="ECO:0000313" key="2">
    <source>
        <dbReference type="Proteomes" id="UP000815677"/>
    </source>
</evidence>
<gene>
    <name evidence="1" type="ORF">MCHLO_01881</name>
</gene>
<keyword evidence="2" id="KW-1185">Reference proteome</keyword>
<dbReference type="EMBL" id="DF839592">
    <property type="protein sequence ID" value="GAT44243.1"/>
    <property type="molecule type" value="Genomic_DNA"/>
</dbReference>
<organism evidence="1 2">
    <name type="scientific">Mycena chlorophos</name>
    <name type="common">Agaric fungus</name>
    <name type="synonym">Agaricus chlorophos</name>
    <dbReference type="NCBI Taxonomy" id="658473"/>
    <lineage>
        <taxon>Eukaryota</taxon>
        <taxon>Fungi</taxon>
        <taxon>Dikarya</taxon>
        <taxon>Basidiomycota</taxon>
        <taxon>Agaricomycotina</taxon>
        <taxon>Agaricomycetes</taxon>
        <taxon>Agaricomycetidae</taxon>
        <taxon>Agaricales</taxon>
        <taxon>Marasmiineae</taxon>
        <taxon>Mycenaceae</taxon>
        <taxon>Mycena</taxon>
    </lineage>
</organism>
<dbReference type="Proteomes" id="UP000815677">
    <property type="component" value="Unassembled WGS sequence"/>
</dbReference>
<accession>A0ABQ0KZA2</accession>
<proteinExistence type="predicted"/>
<protein>
    <submittedName>
        <fullName evidence="1">Uncharacterized protein</fullName>
    </submittedName>
</protein>
<sequence length="223" mass="24463">MFTQTLSSESTLAPHDGQRLLTFSPNSMVASTLSDARGTAIYTISTGVSGDRTSFLDAQTKKTAAKISKKMLSADTVAFRLEFGSELEGKTRSRMEEVKLSKWIHAKEDGEDGEVELNLGSGTGGEYIIRRHSQYRLALFRKDTPNADPLAHWQPPIPRPFDKATPITLAISPEMLQHEVQIILAFTIEERKLRFEEQSGNVGSAYETVPRGAVLMGTGGMTG</sequence>
<evidence type="ECO:0000313" key="1">
    <source>
        <dbReference type="EMBL" id="GAT44243.1"/>
    </source>
</evidence>